<dbReference type="Proteomes" id="UP000034680">
    <property type="component" value="Unassembled WGS sequence"/>
</dbReference>
<dbReference type="OrthoDB" id="5213630at2759"/>
<comment type="caution">
    <text evidence="2">The sequence shown here is derived from an EMBL/GenBank/DDBJ whole genome shotgun (WGS) entry which is preliminary data.</text>
</comment>
<dbReference type="AlphaFoldDB" id="A0A0G2FSF6"/>
<feature type="region of interest" description="Disordered" evidence="1">
    <location>
        <begin position="1"/>
        <end position="42"/>
    </location>
</feature>
<accession>A0A0G2FSF6</accession>
<organism evidence="2 3">
    <name type="scientific">Diaporthe ampelina</name>
    <dbReference type="NCBI Taxonomy" id="1214573"/>
    <lineage>
        <taxon>Eukaryota</taxon>
        <taxon>Fungi</taxon>
        <taxon>Dikarya</taxon>
        <taxon>Ascomycota</taxon>
        <taxon>Pezizomycotina</taxon>
        <taxon>Sordariomycetes</taxon>
        <taxon>Sordariomycetidae</taxon>
        <taxon>Diaporthales</taxon>
        <taxon>Diaporthaceae</taxon>
        <taxon>Diaporthe</taxon>
    </lineage>
</organism>
<protein>
    <submittedName>
        <fullName evidence="2">Uncharacterized protein</fullName>
    </submittedName>
</protein>
<feature type="compositionally biased region" description="Basic and acidic residues" evidence="1">
    <location>
        <begin position="17"/>
        <end position="31"/>
    </location>
</feature>
<sequence>MTSTKRKGADGEPDGNEVGKKLKKKEDDNDSHPPTLQSEAGRFQGDDDATMLLLFHDLYYSINTFAGKYFIGSPYVQPRKSKDKDFFGSLTSNYGTYLTSKTEKAKETIIQAVIWNKLMDPLLKQPTKAFLQIPEALIKNNLSDDCEEFYSWRTLTANMLSKKYKGRTSWVNGGPRRQEWVKEMATLLSDLSVVNQRARLQGSLEEIADLAIKLATAMACSRAGWVCTMKDPRIQRLNGFRITTDRMEDIDLWDEDEGHGKSMTVDLVKSPMLLKFGNSNGEKYDQCLVARLAEVVVVRRKTTD</sequence>
<gene>
    <name evidence="2" type="ORF">UCDDA912_g02878</name>
</gene>
<evidence type="ECO:0000313" key="2">
    <source>
        <dbReference type="EMBL" id="KKY37127.1"/>
    </source>
</evidence>
<reference evidence="2 3" key="2">
    <citation type="submission" date="2015-05" db="EMBL/GenBank/DDBJ databases">
        <authorList>
            <person name="Morales-Cruz A."/>
            <person name="Amrine K.C."/>
            <person name="Cantu D."/>
        </authorList>
    </citation>
    <scope>NUCLEOTIDE SEQUENCE [LARGE SCALE GENOMIC DNA]</scope>
    <source>
        <strain evidence="2">DA912</strain>
    </source>
</reference>
<evidence type="ECO:0000256" key="1">
    <source>
        <dbReference type="SAM" id="MobiDB-lite"/>
    </source>
</evidence>
<proteinExistence type="predicted"/>
<keyword evidence="3" id="KW-1185">Reference proteome</keyword>
<name>A0A0G2FSF6_9PEZI</name>
<evidence type="ECO:0000313" key="3">
    <source>
        <dbReference type="Proteomes" id="UP000034680"/>
    </source>
</evidence>
<dbReference type="EMBL" id="LCUC01000095">
    <property type="protein sequence ID" value="KKY37127.1"/>
    <property type="molecule type" value="Genomic_DNA"/>
</dbReference>
<reference evidence="2 3" key="1">
    <citation type="submission" date="2015-05" db="EMBL/GenBank/DDBJ databases">
        <title>Distinctive expansion of gene families associated with plant cell wall degradation and secondary metabolism in the genomes of grapevine trunk pathogens.</title>
        <authorList>
            <person name="Lawrence D.P."/>
            <person name="Travadon R."/>
            <person name="Rolshausen P.E."/>
            <person name="Baumgartner K."/>
        </authorList>
    </citation>
    <scope>NUCLEOTIDE SEQUENCE [LARGE SCALE GENOMIC DNA]</scope>
    <source>
        <strain evidence="2">DA912</strain>
    </source>
</reference>